<keyword evidence="4" id="KW-1185">Reference proteome</keyword>
<keyword evidence="2" id="KW-0812">Transmembrane</keyword>
<dbReference type="Proteomes" id="UP000295388">
    <property type="component" value="Unassembled WGS sequence"/>
</dbReference>
<protein>
    <submittedName>
        <fullName evidence="3">Uncharacterized protein</fullName>
    </submittedName>
</protein>
<dbReference type="OrthoDB" id="4871006at2"/>
<gene>
    <name evidence="3" type="ORF">EV643_12587</name>
</gene>
<feature type="region of interest" description="Disordered" evidence="1">
    <location>
        <begin position="54"/>
        <end position="78"/>
    </location>
</feature>
<name>A0A4R6JFS2_9ACTN</name>
<reference evidence="3 4" key="1">
    <citation type="submission" date="2019-03" db="EMBL/GenBank/DDBJ databases">
        <title>Genomic Encyclopedia of Type Strains, Phase III (KMG-III): the genomes of soil and plant-associated and newly described type strains.</title>
        <authorList>
            <person name="Whitman W."/>
        </authorList>
    </citation>
    <scope>NUCLEOTIDE SEQUENCE [LARGE SCALE GENOMIC DNA]</scope>
    <source>
        <strain evidence="3 4">VKM Ac-2527</strain>
    </source>
</reference>
<feature type="transmembrane region" description="Helical" evidence="2">
    <location>
        <begin position="31"/>
        <end position="51"/>
    </location>
</feature>
<dbReference type="EMBL" id="SNWQ01000025">
    <property type="protein sequence ID" value="TDO34830.1"/>
    <property type="molecule type" value="Genomic_DNA"/>
</dbReference>
<dbReference type="RefSeq" id="WP_133804740.1">
    <property type="nucleotide sequence ID" value="NZ_SNWQ01000025.1"/>
</dbReference>
<evidence type="ECO:0000256" key="2">
    <source>
        <dbReference type="SAM" id="Phobius"/>
    </source>
</evidence>
<organism evidence="3 4">
    <name type="scientific">Kribbella caucasensis</name>
    <dbReference type="NCBI Taxonomy" id="2512215"/>
    <lineage>
        <taxon>Bacteria</taxon>
        <taxon>Bacillati</taxon>
        <taxon>Actinomycetota</taxon>
        <taxon>Actinomycetes</taxon>
        <taxon>Propionibacteriales</taxon>
        <taxon>Kribbellaceae</taxon>
        <taxon>Kribbella</taxon>
    </lineage>
</organism>
<proteinExistence type="predicted"/>
<accession>A0A4R6JFS2</accession>
<evidence type="ECO:0000313" key="4">
    <source>
        <dbReference type="Proteomes" id="UP000295388"/>
    </source>
</evidence>
<dbReference type="AlphaFoldDB" id="A0A4R6JFS2"/>
<evidence type="ECO:0000313" key="3">
    <source>
        <dbReference type="EMBL" id="TDO34830.1"/>
    </source>
</evidence>
<feature type="region of interest" description="Disordered" evidence="1">
    <location>
        <begin position="1"/>
        <end position="24"/>
    </location>
</feature>
<keyword evidence="2" id="KW-0472">Membrane</keyword>
<sequence length="252" mass="26927">MPEPYGRDPNPVPGSRLDRLSQRQRARRRKLLGLALAIASVAAVAGLVAFGSDDGDGTATRATKPGGAGSKATSQTEHRTASAAIAAAVADCHKAWQLQGASRSAAKRSLAQWRVHIDAMNKLTAGKLTLDQAKQFWQQSRIGATANATAFRAAVRQYTSSPSRCQAPPETEGDDVRALVDCHDAEAAANKELDSASAAIATWETHIRHMEMLRAGQLVPTHALHLWLQNWRAGAAQVDAYDKATITTECSL</sequence>
<comment type="caution">
    <text evidence="3">The sequence shown here is derived from an EMBL/GenBank/DDBJ whole genome shotgun (WGS) entry which is preliminary data.</text>
</comment>
<evidence type="ECO:0000256" key="1">
    <source>
        <dbReference type="SAM" id="MobiDB-lite"/>
    </source>
</evidence>
<keyword evidence="2" id="KW-1133">Transmembrane helix</keyword>